<organism evidence="1 2">
    <name type="scientific">Aeromicrobium chenweiae</name>
    <dbReference type="NCBI Taxonomy" id="2079793"/>
    <lineage>
        <taxon>Bacteria</taxon>
        <taxon>Bacillati</taxon>
        <taxon>Actinomycetota</taxon>
        <taxon>Actinomycetes</taxon>
        <taxon>Propionibacteriales</taxon>
        <taxon>Nocardioidaceae</taxon>
        <taxon>Aeromicrobium</taxon>
    </lineage>
</organism>
<reference evidence="2" key="1">
    <citation type="submission" date="2018-01" db="EMBL/GenBank/DDBJ databases">
        <authorList>
            <person name="Li J."/>
        </authorList>
    </citation>
    <scope>NUCLEOTIDE SEQUENCE [LARGE SCALE GENOMIC DNA]</scope>
    <source>
        <strain evidence="2">592</strain>
    </source>
</reference>
<dbReference type="Proteomes" id="UP000244384">
    <property type="component" value="Chromosome"/>
</dbReference>
<keyword evidence="2" id="KW-1185">Reference proteome</keyword>
<name>A0A2S0WNE5_9ACTN</name>
<accession>A0A2S0WNE5</accession>
<dbReference type="KEGG" id="aez:C3E78_12005"/>
<accession>A0A5F2EW30</accession>
<gene>
    <name evidence="1" type="ORF">C3E78_12005</name>
</gene>
<dbReference type="AlphaFoldDB" id="A0A2S0WNE5"/>
<dbReference type="RefSeq" id="WP_108578678.1">
    <property type="nucleotide sequence ID" value="NZ_CP026952.1"/>
</dbReference>
<proteinExistence type="predicted"/>
<dbReference type="EMBL" id="CP026952">
    <property type="protein sequence ID" value="AWB92868.1"/>
    <property type="molecule type" value="Genomic_DNA"/>
</dbReference>
<sequence>MSQTSKVRVAVIVDLVGSRRHADRAWVHATLMEALRRVNEEIEFDQPLEPTLGDECQARYLSVESAVRATLALRLVLPDELDCRAGIGVGEVEELGRTRYGPLQDGPGWWAARDAIVEAKSREGERDRTLRTWYQVSERLTGSALDEHPPAAMVNAFLLARDEIVSQMSGRSRRLLRHLLSGASQVEMALAEGISSSAVSQNLRRSGAFAVLSSQDQFTSWFGGSVADQAGEQEDRG</sequence>
<evidence type="ECO:0000313" key="2">
    <source>
        <dbReference type="Proteomes" id="UP000244384"/>
    </source>
</evidence>
<protein>
    <submittedName>
        <fullName evidence="1">Uncharacterized protein</fullName>
    </submittedName>
</protein>
<dbReference type="InterPro" id="IPR032580">
    <property type="entry name" value="SatD"/>
</dbReference>
<evidence type="ECO:0000313" key="1">
    <source>
        <dbReference type="EMBL" id="AWB92868.1"/>
    </source>
</evidence>
<dbReference type="OrthoDB" id="4711815at2"/>
<dbReference type="Pfam" id="PF16264">
    <property type="entry name" value="SatD"/>
    <property type="match status" value="1"/>
</dbReference>